<evidence type="ECO:0000256" key="1">
    <source>
        <dbReference type="RuleBase" id="RU365066"/>
    </source>
</evidence>
<accession>A0A2C9UII2</accession>
<organism evidence="2">
    <name type="scientific">Manihot esculenta</name>
    <name type="common">Cassava</name>
    <name type="synonym">Jatropha manihot</name>
    <dbReference type="NCBI Taxonomy" id="3983"/>
    <lineage>
        <taxon>Eukaryota</taxon>
        <taxon>Viridiplantae</taxon>
        <taxon>Streptophyta</taxon>
        <taxon>Embryophyta</taxon>
        <taxon>Tracheophyta</taxon>
        <taxon>Spermatophyta</taxon>
        <taxon>Magnoliopsida</taxon>
        <taxon>eudicotyledons</taxon>
        <taxon>Gunneridae</taxon>
        <taxon>Pentapetalae</taxon>
        <taxon>rosids</taxon>
        <taxon>fabids</taxon>
        <taxon>Malpighiales</taxon>
        <taxon>Euphorbiaceae</taxon>
        <taxon>Crotonoideae</taxon>
        <taxon>Manihoteae</taxon>
        <taxon>Manihot</taxon>
    </lineage>
</organism>
<protein>
    <recommendedName>
        <fullName evidence="1">Post-GPI attachment to proteins factor 3</fullName>
    </recommendedName>
</protein>
<proteinExistence type="inferred from homology"/>
<dbReference type="PANTHER" id="PTHR13148:SF20">
    <property type="entry name" value="POST-GPI ATTACHMENT TO PROTEINS FACTOR 3"/>
    <property type="match status" value="1"/>
</dbReference>
<dbReference type="GO" id="GO:0005789">
    <property type="term" value="C:endoplasmic reticulum membrane"/>
    <property type="evidence" value="ECO:0000318"/>
    <property type="project" value="GO_Central"/>
</dbReference>
<dbReference type="AlphaFoldDB" id="A0A2C9UII2"/>
<sequence>MLIRFTSMEQCYKTGCVGQKSFQHCQFLSNAKPIDGPWYLQEPLYLQWKQWDCHSGCPYNCLVAGRRQELGDKPIMYRGNGHLNVFMEFSKCVCASQEPVSVAVSALPIAIQFHGFVHFEFTGLWHVYEILSMNSWFWSAFHSRSRGHYPVMVLKQGSEWKILAHSCNIIFTFKTLMILQAFNVRIEAASIMVAAPLIASLATHIMYLNVYDLDCGLNMKVCGAMGLTQLLIWASVTHHASRCKLWMVVVGGGLAMLLDTIRLPTISRIC</sequence>
<gene>
    <name evidence="2" type="ORF">MANES_14G029700</name>
</gene>
<comment type="similarity">
    <text evidence="1">Belongs to the PGAP3 family.</text>
</comment>
<comment type="caution">
    <text evidence="1">Lacks conserved residue(s) required for the propagation of feature annotation.</text>
</comment>
<reference evidence="2" key="1">
    <citation type="submission" date="2016-02" db="EMBL/GenBank/DDBJ databases">
        <title>WGS assembly of Manihot esculenta.</title>
        <authorList>
            <person name="Bredeson J.V."/>
            <person name="Prochnik S.E."/>
            <person name="Lyons J.B."/>
            <person name="Schmutz J."/>
            <person name="Grimwood J."/>
            <person name="Vrebalov J."/>
            <person name="Bart R.S."/>
            <person name="Amuge T."/>
            <person name="Ferguson M.E."/>
            <person name="Green R."/>
            <person name="Putnam N."/>
            <person name="Stites J."/>
            <person name="Rounsley S."/>
            <person name="Rokhsar D.S."/>
        </authorList>
    </citation>
    <scope>NUCLEOTIDE SEQUENCE [LARGE SCALE GENOMIC DNA]</scope>
    <source>
        <tissue evidence="2">Leaf</tissue>
    </source>
</reference>
<name>A0A2C9UII2_MANES</name>
<dbReference type="PANTHER" id="PTHR13148">
    <property type="entry name" value="PER1-RELATED"/>
    <property type="match status" value="1"/>
</dbReference>
<dbReference type="GO" id="GO:0016788">
    <property type="term" value="F:hydrolase activity, acting on ester bonds"/>
    <property type="evidence" value="ECO:0000318"/>
    <property type="project" value="GO_Central"/>
</dbReference>
<dbReference type="EMBL" id="CM004400">
    <property type="protein sequence ID" value="OAY30424.1"/>
    <property type="molecule type" value="Genomic_DNA"/>
</dbReference>
<keyword evidence="1" id="KW-1133">Transmembrane helix</keyword>
<dbReference type="STRING" id="3983.A0A2C9UII2"/>
<comment type="function">
    <text evidence="1">Involved in the lipid remodeling steps of GPI-anchor maturation.</text>
</comment>
<feature type="transmembrane region" description="Helical" evidence="1">
    <location>
        <begin position="188"/>
        <end position="209"/>
    </location>
</feature>
<comment type="subcellular location">
    <subcellularLocation>
        <location evidence="1">Golgi apparatus membrane</location>
        <topology evidence="1">Multi-pass membrane protein</topology>
    </subcellularLocation>
</comment>
<keyword evidence="1" id="KW-0812">Transmembrane</keyword>
<dbReference type="Pfam" id="PF04080">
    <property type="entry name" value="Per1"/>
    <property type="match status" value="1"/>
</dbReference>
<feature type="transmembrane region" description="Helical" evidence="1">
    <location>
        <begin position="162"/>
        <end position="182"/>
    </location>
</feature>
<dbReference type="InterPro" id="IPR007217">
    <property type="entry name" value="Per1-like"/>
</dbReference>
<keyword evidence="1" id="KW-0337">GPI-anchor biosynthesis</keyword>
<dbReference type="GO" id="GO:0006506">
    <property type="term" value="P:GPI anchor biosynthetic process"/>
    <property type="evidence" value="ECO:0000318"/>
    <property type="project" value="GO_Central"/>
</dbReference>
<keyword evidence="1" id="KW-0472">Membrane</keyword>
<evidence type="ECO:0000313" key="2">
    <source>
        <dbReference type="EMBL" id="OAY30424.1"/>
    </source>
</evidence>
<dbReference type="GO" id="GO:0000139">
    <property type="term" value="C:Golgi membrane"/>
    <property type="evidence" value="ECO:0007669"/>
    <property type="project" value="UniProtKB-SubCell"/>
</dbReference>
<keyword evidence="1" id="KW-0333">Golgi apparatus</keyword>